<dbReference type="Gene3D" id="3.40.50.720">
    <property type="entry name" value="NAD(P)-binding Rossmann-like Domain"/>
    <property type="match status" value="1"/>
</dbReference>
<dbReference type="NCBIfam" id="NF005559">
    <property type="entry name" value="PRK07231.1"/>
    <property type="match status" value="1"/>
</dbReference>
<reference evidence="2 3" key="1">
    <citation type="submission" date="2019-09" db="EMBL/GenBank/DDBJ databases">
        <authorList>
            <person name="Chandra G."/>
            <person name="Truman W A."/>
        </authorList>
    </citation>
    <scope>NUCLEOTIDE SEQUENCE [LARGE SCALE GENOMIC DNA]</scope>
    <source>
        <strain evidence="2">PS710</strain>
    </source>
</reference>
<dbReference type="InterPro" id="IPR002347">
    <property type="entry name" value="SDR_fam"/>
</dbReference>
<proteinExistence type="inferred from homology"/>
<gene>
    <name evidence="2" type="primary">linC_1</name>
    <name evidence="2" type="ORF">PS710_02424</name>
</gene>
<dbReference type="Proteomes" id="UP000381093">
    <property type="component" value="Unassembled WGS sequence"/>
</dbReference>
<evidence type="ECO:0000256" key="1">
    <source>
        <dbReference type="ARBA" id="ARBA00006484"/>
    </source>
</evidence>
<accession>A0A5E7C0E1</accession>
<sequence>MTSTQSKRLAGKVAIVTGGNSGIGLATAQSFASEGAQVMIAARRQADGDAAVASIIAAGGEAAFIATDVADSASVRRMVQATVECFGRLDIAFNNAGFPGQVDALITDADEQRFDQVMGVNVRGVWLCMKYQIPEMLKAGGGSIINCSSITGLRGGQRSSAYYTSKHAVVGMTKAVAMEFAAQNVRVNAICPGMVMTDMLTGALACAPEKFEMLKSRISMGRLAQPEEVADAVVWLACDESRYVTGVALPVDGGMSI</sequence>
<dbReference type="InterPro" id="IPR036291">
    <property type="entry name" value="NAD(P)-bd_dom_sf"/>
</dbReference>
<keyword evidence="2" id="KW-0560">Oxidoreductase</keyword>
<comment type="similarity">
    <text evidence="1">Belongs to the short-chain dehydrogenases/reductases (SDR) family.</text>
</comment>
<dbReference type="CDD" id="cd05233">
    <property type="entry name" value="SDR_c"/>
    <property type="match status" value="1"/>
</dbReference>
<dbReference type="PRINTS" id="PR00081">
    <property type="entry name" value="GDHRDH"/>
</dbReference>
<evidence type="ECO:0000313" key="3">
    <source>
        <dbReference type="Proteomes" id="UP000381093"/>
    </source>
</evidence>
<organism evidence="2 3">
    <name type="scientific">Pseudomonas fluorescens</name>
    <dbReference type="NCBI Taxonomy" id="294"/>
    <lineage>
        <taxon>Bacteria</taxon>
        <taxon>Pseudomonadati</taxon>
        <taxon>Pseudomonadota</taxon>
        <taxon>Gammaproteobacteria</taxon>
        <taxon>Pseudomonadales</taxon>
        <taxon>Pseudomonadaceae</taxon>
        <taxon>Pseudomonas</taxon>
    </lineage>
</organism>
<dbReference type="FunFam" id="3.40.50.720:FF:000084">
    <property type="entry name" value="Short-chain dehydrogenase reductase"/>
    <property type="match status" value="1"/>
</dbReference>
<dbReference type="RefSeq" id="WP_150764721.1">
    <property type="nucleotide sequence ID" value="NZ_CABVHW010000006.1"/>
</dbReference>
<dbReference type="AlphaFoldDB" id="A0A5E7C0E1"/>
<name>A0A5E7C0E1_PSEFL</name>
<dbReference type="SUPFAM" id="SSF51735">
    <property type="entry name" value="NAD(P)-binding Rossmann-fold domains"/>
    <property type="match status" value="1"/>
</dbReference>
<dbReference type="EC" id="1.1.1.-" evidence="2"/>
<protein>
    <submittedName>
        <fullName evidence="2">2,5-dichloro-2,5-cyclohexadiene-1,4-diol dehydrogenase</fullName>
        <ecNumber evidence="2">1.1.1.-</ecNumber>
    </submittedName>
</protein>
<dbReference type="PRINTS" id="PR00080">
    <property type="entry name" value="SDRFAMILY"/>
</dbReference>
<evidence type="ECO:0000313" key="2">
    <source>
        <dbReference type="EMBL" id="VVN97998.1"/>
    </source>
</evidence>
<dbReference type="Pfam" id="PF13561">
    <property type="entry name" value="adh_short_C2"/>
    <property type="match status" value="1"/>
</dbReference>
<dbReference type="PANTHER" id="PTHR42820">
    <property type="entry name" value="SHORT-CHAIN DEHYDROGENASE REDUCTASE"/>
    <property type="match status" value="1"/>
</dbReference>
<dbReference type="EMBL" id="CABVHW010000006">
    <property type="protein sequence ID" value="VVN97998.1"/>
    <property type="molecule type" value="Genomic_DNA"/>
</dbReference>
<dbReference type="PANTHER" id="PTHR42820:SF1">
    <property type="entry name" value="SHORT-CHAIN DEHYDROGENASE_REDUCTASE FAMILY PROTEIN"/>
    <property type="match status" value="1"/>
</dbReference>
<dbReference type="GO" id="GO:0016491">
    <property type="term" value="F:oxidoreductase activity"/>
    <property type="evidence" value="ECO:0007669"/>
    <property type="project" value="UniProtKB-KW"/>
</dbReference>